<reference evidence="2 3" key="1">
    <citation type="submission" date="2018-08" db="EMBL/GenBank/DDBJ databases">
        <title>Actinomadura spongicola sp. nov., isolated from marine sponge Leucetta chagosensis.</title>
        <authorList>
            <person name="Li L."/>
            <person name="Lin H.W."/>
        </authorList>
    </citation>
    <scope>NUCLEOTIDE SEQUENCE [LARGE SCALE GENOMIC DNA]</scope>
    <source>
        <strain evidence="2 3">LHW52907</strain>
    </source>
</reference>
<sequence length="449" mass="48373">MDVSYHRPSSRLLRELAAGAGGIPAMRVLDDIQASRHLLLVRAVAEQARSSGDRGTAERVRRAYRMLADLDAAHPVEVRRVLRHPAVGAWAARTIRDARRGGSSGAMEQLSTVAAAATIRAGGDATVTVPARGTTVMLPSLGAAVLNRPAMSPTVRVAGGRAVVEAPGTRVEVPADARTDAPGWLGLRRVTVSSAGLSLDVLIDDLDPYRLPAGALRDRLPGSELRRWAEDLAAAWHRLVGRHREVAEEASVAVRVVTPLADPGTGRISASSREVHGAIGFSRTSDACALALALAHETQHIKLAALVEAVPMIRPGHDRLYYAPWRNDPRPVYGMLQGTYAHLGVAAFWRRERGWTPGDMHAHTEFERWRTAALWACDSLLRGDGLTSAGVDFVHGMADTLRLWAREPVPAQAMRSASRKAARHRACWARRNGRPHPGAGVVSPARAAR</sequence>
<name>A0A372G9J8_9ACTN</name>
<feature type="region of interest" description="Disordered" evidence="1">
    <location>
        <begin position="425"/>
        <end position="449"/>
    </location>
</feature>
<protein>
    <submittedName>
        <fullName evidence="2">HEXXH motif domain-containing protein</fullName>
    </submittedName>
</protein>
<dbReference type="RefSeq" id="WP_117403107.1">
    <property type="nucleotide sequence ID" value="NZ_QVNQ01000010.1"/>
</dbReference>
<accession>A0A372G9J8</accession>
<gene>
    <name evidence="2" type="ORF">D0T12_27835</name>
</gene>
<dbReference type="OrthoDB" id="796761at2"/>
<organism evidence="2 3">
    <name type="scientific">Actinomadura spongiicola</name>
    <dbReference type="NCBI Taxonomy" id="2303421"/>
    <lineage>
        <taxon>Bacteria</taxon>
        <taxon>Bacillati</taxon>
        <taxon>Actinomycetota</taxon>
        <taxon>Actinomycetes</taxon>
        <taxon>Streptosporangiales</taxon>
        <taxon>Thermomonosporaceae</taxon>
        <taxon>Actinomadura</taxon>
    </lineage>
</organism>
<keyword evidence="3" id="KW-1185">Reference proteome</keyword>
<dbReference type="InterPro" id="IPR026337">
    <property type="entry name" value="AKG_HExxH"/>
</dbReference>
<dbReference type="AlphaFoldDB" id="A0A372G9J8"/>
<dbReference type="NCBIfam" id="TIGR04267">
    <property type="entry name" value="mod_HExxH"/>
    <property type="match status" value="1"/>
</dbReference>
<dbReference type="EMBL" id="QVNQ01000010">
    <property type="protein sequence ID" value="RFS82065.1"/>
    <property type="molecule type" value="Genomic_DNA"/>
</dbReference>
<evidence type="ECO:0000313" key="3">
    <source>
        <dbReference type="Proteomes" id="UP000262882"/>
    </source>
</evidence>
<dbReference type="Proteomes" id="UP000262882">
    <property type="component" value="Unassembled WGS sequence"/>
</dbReference>
<evidence type="ECO:0000256" key="1">
    <source>
        <dbReference type="SAM" id="MobiDB-lite"/>
    </source>
</evidence>
<comment type="caution">
    <text evidence="2">The sequence shown here is derived from an EMBL/GenBank/DDBJ whole genome shotgun (WGS) entry which is preliminary data.</text>
</comment>
<evidence type="ECO:0000313" key="2">
    <source>
        <dbReference type="EMBL" id="RFS82065.1"/>
    </source>
</evidence>
<proteinExistence type="predicted"/>
<feature type="compositionally biased region" description="Basic residues" evidence="1">
    <location>
        <begin position="425"/>
        <end position="434"/>
    </location>
</feature>